<keyword evidence="4 12" id="KW-0347">Helicase</keyword>
<dbReference type="GO" id="GO:0003677">
    <property type="term" value="F:DNA binding"/>
    <property type="evidence" value="ECO:0007669"/>
    <property type="project" value="UniProtKB-KW"/>
</dbReference>
<dbReference type="PANTHER" id="PTHR11070:SF2">
    <property type="entry name" value="ATP-DEPENDENT DNA HELICASE SRS2"/>
    <property type="match status" value="1"/>
</dbReference>
<dbReference type="Pfam" id="PF13361">
    <property type="entry name" value="UvrD_C"/>
    <property type="match status" value="1"/>
</dbReference>
<evidence type="ECO:0000256" key="2">
    <source>
        <dbReference type="ARBA" id="ARBA00022741"/>
    </source>
</evidence>
<dbReference type="GO" id="GO:0016887">
    <property type="term" value="F:ATP hydrolysis activity"/>
    <property type="evidence" value="ECO:0007669"/>
    <property type="project" value="RHEA"/>
</dbReference>
<dbReference type="InterPro" id="IPR014017">
    <property type="entry name" value="DNA_helicase_UvrD-like_C"/>
</dbReference>
<dbReference type="GO" id="GO:0033202">
    <property type="term" value="C:DNA helicase complex"/>
    <property type="evidence" value="ECO:0007669"/>
    <property type="project" value="TreeGrafter"/>
</dbReference>
<keyword evidence="7" id="KW-0413">Isomerase</keyword>
<evidence type="ECO:0000259" key="13">
    <source>
        <dbReference type="PROSITE" id="PS51198"/>
    </source>
</evidence>
<evidence type="ECO:0000256" key="9">
    <source>
        <dbReference type="ARBA" id="ARBA00034808"/>
    </source>
</evidence>
<reference evidence="15 16" key="1">
    <citation type="submission" date="2019-02" db="EMBL/GenBank/DDBJ databases">
        <title>Deep-cultivation of Planctomycetes and their phenomic and genomic characterization uncovers novel biology.</title>
        <authorList>
            <person name="Wiegand S."/>
            <person name="Jogler M."/>
            <person name="Boedeker C."/>
            <person name="Pinto D."/>
            <person name="Vollmers J."/>
            <person name="Rivas-Marin E."/>
            <person name="Kohn T."/>
            <person name="Peeters S.H."/>
            <person name="Heuer A."/>
            <person name="Rast P."/>
            <person name="Oberbeckmann S."/>
            <person name="Bunk B."/>
            <person name="Jeske O."/>
            <person name="Meyerdierks A."/>
            <person name="Storesund J.E."/>
            <person name="Kallscheuer N."/>
            <person name="Luecker S."/>
            <person name="Lage O.M."/>
            <person name="Pohl T."/>
            <person name="Merkel B.J."/>
            <person name="Hornburger P."/>
            <person name="Mueller R.-W."/>
            <person name="Bruemmer F."/>
            <person name="Labrenz M."/>
            <person name="Spormann A.M."/>
            <person name="Op den Camp H."/>
            <person name="Overmann J."/>
            <person name="Amann R."/>
            <person name="Jetten M.S.M."/>
            <person name="Mascher T."/>
            <person name="Medema M.H."/>
            <person name="Devos D.P."/>
            <person name="Kaster A.-K."/>
            <person name="Ovreas L."/>
            <person name="Rohde M."/>
            <person name="Galperin M.Y."/>
            <person name="Jogler C."/>
        </authorList>
    </citation>
    <scope>NUCLEOTIDE SEQUENCE [LARGE SCALE GENOMIC DNA]</scope>
    <source>
        <strain evidence="15 16">Mal48</strain>
    </source>
</reference>
<evidence type="ECO:0000259" key="14">
    <source>
        <dbReference type="PROSITE" id="PS51217"/>
    </source>
</evidence>
<evidence type="ECO:0000313" key="16">
    <source>
        <dbReference type="Proteomes" id="UP000315724"/>
    </source>
</evidence>
<dbReference type="PROSITE" id="PS51198">
    <property type="entry name" value="UVRD_HELICASE_ATP_BIND"/>
    <property type="match status" value="1"/>
</dbReference>
<evidence type="ECO:0000256" key="10">
    <source>
        <dbReference type="ARBA" id="ARBA00034923"/>
    </source>
</evidence>
<dbReference type="KEGG" id="tpol:Mal48_10610"/>
<feature type="domain" description="UvrD-like helicase ATP-binding" evidence="13">
    <location>
        <begin position="7"/>
        <end position="288"/>
    </location>
</feature>
<organism evidence="15 16">
    <name type="scientific">Thalassoglobus polymorphus</name>
    <dbReference type="NCBI Taxonomy" id="2527994"/>
    <lineage>
        <taxon>Bacteria</taxon>
        <taxon>Pseudomonadati</taxon>
        <taxon>Planctomycetota</taxon>
        <taxon>Planctomycetia</taxon>
        <taxon>Planctomycetales</taxon>
        <taxon>Planctomycetaceae</taxon>
        <taxon>Thalassoglobus</taxon>
    </lineage>
</organism>
<evidence type="ECO:0000256" key="8">
    <source>
        <dbReference type="ARBA" id="ARBA00034617"/>
    </source>
</evidence>
<evidence type="ECO:0000256" key="7">
    <source>
        <dbReference type="ARBA" id="ARBA00023235"/>
    </source>
</evidence>
<dbReference type="Gene3D" id="1.10.10.160">
    <property type="match status" value="1"/>
</dbReference>
<dbReference type="PROSITE" id="PS51217">
    <property type="entry name" value="UVRD_HELICASE_CTER"/>
    <property type="match status" value="1"/>
</dbReference>
<dbReference type="RefSeq" id="WP_145196692.1">
    <property type="nucleotide sequence ID" value="NZ_CP036267.1"/>
</dbReference>
<dbReference type="InterPro" id="IPR000212">
    <property type="entry name" value="DNA_helicase_UvrD/REP"/>
</dbReference>
<dbReference type="GO" id="GO:0005524">
    <property type="term" value="F:ATP binding"/>
    <property type="evidence" value="ECO:0007669"/>
    <property type="project" value="UniProtKB-UniRule"/>
</dbReference>
<keyword evidence="2 12" id="KW-0547">Nucleotide-binding</keyword>
<dbReference type="Gene3D" id="3.40.50.300">
    <property type="entry name" value="P-loop containing nucleotide triphosphate hydrolases"/>
    <property type="match status" value="2"/>
</dbReference>
<evidence type="ECO:0000256" key="5">
    <source>
        <dbReference type="ARBA" id="ARBA00022840"/>
    </source>
</evidence>
<dbReference type="FunFam" id="1.10.10.160:FF:000001">
    <property type="entry name" value="ATP-dependent DNA helicase"/>
    <property type="match status" value="1"/>
</dbReference>
<protein>
    <recommendedName>
        <fullName evidence="9">DNA 3'-5' helicase</fullName>
        <ecNumber evidence="9">5.6.2.4</ecNumber>
    </recommendedName>
    <alternativeName>
        <fullName evidence="10">DNA 3'-5' helicase II</fullName>
    </alternativeName>
</protein>
<comment type="catalytic activity">
    <reaction evidence="8">
        <text>Couples ATP hydrolysis with the unwinding of duplex DNA by translocating in the 3'-5' direction.</text>
        <dbReference type="EC" id="5.6.2.4"/>
    </reaction>
</comment>
<proteinExistence type="inferred from homology"/>
<evidence type="ECO:0000256" key="12">
    <source>
        <dbReference type="PROSITE-ProRule" id="PRU00560"/>
    </source>
</evidence>
<dbReference type="Pfam" id="PF00580">
    <property type="entry name" value="UvrD-helicase"/>
    <property type="match status" value="1"/>
</dbReference>
<dbReference type="CDD" id="cd17932">
    <property type="entry name" value="DEXQc_UvrD"/>
    <property type="match status" value="1"/>
</dbReference>
<dbReference type="EMBL" id="CP036267">
    <property type="protein sequence ID" value="QDT31825.1"/>
    <property type="molecule type" value="Genomic_DNA"/>
</dbReference>
<evidence type="ECO:0000313" key="15">
    <source>
        <dbReference type="EMBL" id="QDT31825.1"/>
    </source>
</evidence>
<gene>
    <name evidence="15" type="primary">pcrA_1</name>
    <name evidence="15" type="ORF">Mal48_10610</name>
</gene>
<dbReference type="GO" id="GO:0000725">
    <property type="term" value="P:recombinational repair"/>
    <property type="evidence" value="ECO:0007669"/>
    <property type="project" value="TreeGrafter"/>
</dbReference>
<dbReference type="EC" id="5.6.2.4" evidence="9"/>
<evidence type="ECO:0000256" key="4">
    <source>
        <dbReference type="ARBA" id="ARBA00022806"/>
    </source>
</evidence>
<dbReference type="GO" id="GO:0043138">
    <property type="term" value="F:3'-5' DNA helicase activity"/>
    <property type="evidence" value="ECO:0007669"/>
    <property type="project" value="UniProtKB-EC"/>
</dbReference>
<dbReference type="Proteomes" id="UP000315724">
    <property type="component" value="Chromosome"/>
</dbReference>
<dbReference type="GO" id="GO:0005829">
    <property type="term" value="C:cytosol"/>
    <property type="evidence" value="ECO:0007669"/>
    <property type="project" value="TreeGrafter"/>
</dbReference>
<comment type="catalytic activity">
    <reaction evidence="11">
        <text>ATP + H2O = ADP + phosphate + H(+)</text>
        <dbReference type="Rhea" id="RHEA:13065"/>
        <dbReference type="ChEBI" id="CHEBI:15377"/>
        <dbReference type="ChEBI" id="CHEBI:15378"/>
        <dbReference type="ChEBI" id="CHEBI:30616"/>
        <dbReference type="ChEBI" id="CHEBI:43474"/>
        <dbReference type="ChEBI" id="CHEBI:456216"/>
        <dbReference type="EC" id="5.6.2.4"/>
    </reaction>
</comment>
<keyword evidence="16" id="KW-1185">Reference proteome</keyword>
<dbReference type="InterPro" id="IPR013986">
    <property type="entry name" value="DExx_box_DNA_helicase_dom_sf"/>
</dbReference>
<dbReference type="GO" id="GO:0009314">
    <property type="term" value="P:response to radiation"/>
    <property type="evidence" value="ECO:0007669"/>
    <property type="project" value="UniProtKB-ARBA"/>
</dbReference>
<name>A0A517QJP7_9PLAN</name>
<evidence type="ECO:0000256" key="11">
    <source>
        <dbReference type="ARBA" id="ARBA00048988"/>
    </source>
</evidence>
<keyword evidence="3 12" id="KW-0378">Hydrolase</keyword>
<dbReference type="SUPFAM" id="SSF52540">
    <property type="entry name" value="P-loop containing nucleoside triphosphate hydrolases"/>
    <property type="match status" value="1"/>
</dbReference>
<evidence type="ECO:0000256" key="1">
    <source>
        <dbReference type="ARBA" id="ARBA00009922"/>
    </source>
</evidence>
<dbReference type="Gene3D" id="1.10.486.10">
    <property type="entry name" value="PCRA, domain 4"/>
    <property type="match status" value="1"/>
</dbReference>
<dbReference type="FunFam" id="1.10.486.10:FF:000003">
    <property type="entry name" value="ATP-dependent DNA helicase"/>
    <property type="match status" value="1"/>
</dbReference>
<dbReference type="OrthoDB" id="9810135at2"/>
<dbReference type="InterPro" id="IPR027417">
    <property type="entry name" value="P-loop_NTPase"/>
</dbReference>
<feature type="domain" description="UvrD-like helicase C-terminal" evidence="14">
    <location>
        <begin position="289"/>
        <end position="564"/>
    </location>
</feature>
<dbReference type="AlphaFoldDB" id="A0A517QJP7"/>
<dbReference type="InterPro" id="IPR014016">
    <property type="entry name" value="UvrD-like_ATP-bd"/>
</dbReference>
<evidence type="ECO:0000256" key="6">
    <source>
        <dbReference type="ARBA" id="ARBA00023125"/>
    </source>
</evidence>
<sequence>MNDSITDGLTDSQKAAVEHVDGPLLIVAGPGSGKTRVVTRRISNLVTNANISPRSLLAITFTNKASKEMAERVRELLPDVRVWVSTFHRFCARLLREYGEVVGIKSTFSILDSTDQKQMIRLVMNDLDYDTVHYAPNKVLWRISNAKNDLITPEQYATRFEESIGDHWQAVVAKVYPAYQKRMLESNAVDFDDLLMHTATLLTENPELRKQLGERYRYILVDEYQDTNLSQYQIVAALAEHHGNLCVTGDPDQSIYGWRGARIENILRFERDFPAAKTIRLEQNFRSTQSILRSADALIDHNQQRKQKSLITDNEEGESVQLLCFPDSREEAEGIATKIRDLVDNEGYAWNQIAIFYRVNALSRQIEMALMRNRIPVQVAAGVAFYDRAEIKDLLAYMRLVENPADATAFLRIVNKPLRGLGKTSQNRLVRWAAINNLTLIQAAARAGEVPKLSKRAVFGFKRFAEMIESFSLADAGSVADLLLRVVEKTRYTAAWEGSYDEADTEKLANVEELVGAARQYDEAIGDERSLQGFLEQTALVSDTDWIDDKNGQVTLMTLHAAKGLEFPVAFIVGVEEGLIPHERALKEGDRREIEEERRLLFVGITRAEKRLFLTESRIRSMHGRNVPTIQSPFLRELECERLEFGTDGFINDEQWRQPTHDVSKLADIPAMPKLMTGAALLNGEKTAAEIPTGFGIGMRVRHPRYGIGVVTELSGYGGRRTVTVNFSDDDRTESFIAAKAPLQPVG</sequence>
<feature type="binding site" evidence="12">
    <location>
        <begin position="28"/>
        <end position="35"/>
    </location>
    <ligand>
        <name>ATP</name>
        <dbReference type="ChEBI" id="CHEBI:30616"/>
    </ligand>
</feature>
<dbReference type="PANTHER" id="PTHR11070">
    <property type="entry name" value="UVRD / RECB / PCRA DNA HELICASE FAMILY MEMBER"/>
    <property type="match status" value="1"/>
</dbReference>
<accession>A0A517QJP7</accession>
<comment type="similarity">
    <text evidence="1">Belongs to the helicase family. UvrD subfamily.</text>
</comment>
<evidence type="ECO:0000256" key="3">
    <source>
        <dbReference type="ARBA" id="ARBA00022801"/>
    </source>
</evidence>
<keyword evidence="5 12" id="KW-0067">ATP-binding</keyword>
<keyword evidence="6" id="KW-0238">DNA-binding</keyword>